<dbReference type="AlphaFoldDB" id="V8CKF5"/>
<comment type="caution">
    <text evidence="11">The sequence shown here is derived from an EMBL/GenBank/DDBJ whole genome shotgun (WGS) entry which is preliminary data.</text>
</comment>
<evidence type="ECO:0000256" key="8">
    <source>
        <dbReference type="PIRSR" id="PIRSR001589-1"/>
    </source>
</evidence>
<feature type="active site" description="For GATase activity" evidence="8">
    <location>
        <position position="2"/>
    </location>
</feature>
<evidence type="ECO:0000256" key="4">
    <source>
        <dbReference type="ARBA" id="ARBA00022741"/>
    </source>
</evidence>
<keyword evidence="4 9" id="KW-0547">Nucleotide-binding</keyword>
<dbReference type="InterPro" id="IPR017932">
    <property type="entry name" value="GATase_2_dom"/>
</dbReference>
<dbReference type="GO" id="GO:0005524">
    <property type="term" value="F:ATP binding"/>
    <property type="evidence" value="ECO:0007669"/>
    <property type="project" value="UniProtKB-KW"/>
</dbReference>
<dbReference type="CDD" id="cd01991">
    <property type="entry name" value="Asn_synthase_B_C"/>
    <property type="match status" value="1"/>
</dbReference>
<dbReference type="Pfam" id="PF00733">
    <property type="entry name" value="Asn_synthase"/>
    <property type="match status" value="1"/>
</dbReference>
<dbReference type="eggNOG" id="COG0367">
    <property type="taxonomic scope" value="Bacteria"/>
</dbReference>
<dbReference type="Gene3D" id="3.60.20.10">
    <property type="entry name" value="Glutamine Phosphoribosylpyrophosphate, subunit 1, domain 1"/>
    <property type="match status" value="1"/>
</dbReference>
<dbReference type="GO" id="GO:0006529">
    <property type="term" value="P:asparagine biosynthetic process"/>
    <property type="evidence" value="ECO:0007669"/>
    <property type="project" value="UniProtKB-KW"/>
</dbReference>
<dbReference type="PANTHER" id="PTHR43284">
    <property type="entry name" value="ASPARAGINE SYNTHETASE (GLUTAMINE-HYDROLYZING)"/>
    <property type="match status" value="1"/>
</dbReference>
<dbReference type="PIRSF" id="PIRSF001589">
    <property type="entry name" value="Asn_synthetase_glu-h"/>
    <property type="match status" value="1"/>
</dbReference>
<dbReference type="SUPFAM" id="SSF52402">
    <property type="entry name" value="Adenine nucleotide alpha hydrolases-like"/>
    <property type="match status" value="1"/>
</dbReference>
<dbReference type="RefSeq" id="WP_023929727.1">
    <property type="nucleotide sequence ID" value="NZ_KI669458.1"/>
</dbReference>
<evidence type="ECO:0000256" key="2">
    <source>
        <dbReference type="ARBA" id="ARBA00005752"/>
    </source>
</evidence>
<dbReference type="STRING" id="1357399.HMPREF2087_00797"/>
<evidence type="ECO:0000256" key="9">
    <source>
        <dbReference type="PIRSR" id="PIRSR001589-2"/>
    </source>
</evidence>
<evidence type="ECO:0000256" key="3">
    <source>
        <dbReference type="ARBA" id="ARBA00012737"/>
    </source>
</evidence>
<dbReference type="PATRIC" id="fig|1357399.3.peg.834"/>
<keyword evidence="5 9" id="KW-0067">ATP-binding</keyword>
<keyword evidence="8" id="KW-0028">Amino-acid biosynthesis</keyword>
<dbReference type="Pfam" id="PF13522">
    <property type="entry name" value="GATase_6"/>
    <property type="match status" value="1"/>
</dbReference>
<evidence type="ECO:0000313" key="12">
    <source>
        <dbReference type="Proteomes" id="UP000018688"/>
    </source>
</evidence>
<evidence type="ECO:0000259" key="10">
    <source>
        <dbReference type="PROSITE" id="PS51278"/>
    </source>
</evidence>
<dbReference type="InterPro" id="IPR014729">
    <property type="entry name" value="Rossmann-like_a/b/a_fold"/>
</dbReference>
<keyword evidence="6 8" id="KW-0315">Glutamine amidotransferase</keyword>
<dbReference type="CDD" id="cd00712">
    <property type="entry name" value="AsnB"/>
    <property type="match status" value="1"/>
</dbReference>
<evidence type="ECO:0000256" key="7">
    <source>
        <dbReference type="ARBA" id="ARBA00048741"/>
    </source>
</evidence>
<dbReference type="InterPro" id="IPR033738">
    <property type="entry name" value="AsnB_N"/>
</dbReference>
<evidence type="ECO:0000256" key="6">
    <source>
        <dbReference type="ARBA" id="ARBA00022962"/>
    </source>
</evidence>
<dbReference type="OrthoDB" id="9763290at2"/>
<feature type="binding site" evidence="9">
    <location>
        <position position="109"/>
    </location>
    <ligand>
        <name>L-glutamine</name>
        <dbReference type="ChEBI" id="CHEBI:58359"/>
    </ligand>
</feature>
<dbReference type="SUPFAM" id="SSF56235">
    <property type="entry name" value="N-terminal nucleophile aminohydrolases (Ntn hydrolases)"/>
    <property type="match status" value="1"/>
</dbReference>
<evidence type="ECO:0000313" key="11">
    <source>
        <dbReference type="EMBL" id="ETD27873.1"/>
    </source>
</evidence>
<proteinExistence type="inferred from homology"/>
<dbReference type="InterPro" id="IPR029055">
    <property type="entry name" value="Ntn_hydrolases_N"/>
</dbReference>
<gene>
    <name evidence="11" type="ORF">HMPREF2087_00797</name>
</gene>
<dbReference type="InterPro" id="IPR001962">
    <property type="entry name" value="Asn_synthase"/>
</dbReference>
<evidence type="ECO:0000256" key="5">
    <source>
        <dbReference type="ARBA" id="ARBA00022840"/>
    </source>
</evidence>
<dbReference type="NCBIfam" id="TIGR01536">
    <property type="entry name" value="asn_synth_AEB"/>
    <property type="match status" value="1"/>
</dbReference>
<comment type="catalytic activity">
    <reaction evidence="7">
        <text>L-aspartate + L-glutamine + ATP + H2O = L-asparagine + L-glutamate + AMP + diphosphate + H(+)</text>
        <dbReference type="Rhea" id="RHEA:12228"/>
        <dbReference type="ChEBI" id="CHEBI:15377"/>
        <dbReference type="ChEBI" id="CHEBI:15378"/>
        <dbReference type="ChEBI" id="CHEBI:29985"/>
        <dbReference type="ChEBI" id="CHEBI:29991"/>
        <dbReference type="ChEBI" id="CHEBI:30616"/>
        <dbReference type="ChEBI" id="CHEBI:33019"/>
        <dbReference type="ChEBI" id="CHEBI:58048"/>
        <dbReference type="ChEBI" id="CHEBI:58359"/>
        <dbReference type="ChEBI" id="CHEBI:456215"/>
        <dbReference type="EC" id="6.3.5.4"/>
    </reaction>
</comment>
<keyword evidence="12" id="KW-1185">Reference proteome</keyword>
<dbReference type="GO" id="GO:0005829">
    <property type="term" value="C:cytosol"/>
    <property type="evidence" value="ECO:0007669"/>
    <property type="project" value="TreeGrafter"/>
</dbReference>
<sequence length="642" mass="73438">MCGILGILGQSDTQSFTKALHTLTHRGPDAFGVYAGESITLGHRRLSIIDTNEHSNQPMHFTNSNICGGGGRSDQSPLYSIVFNGEIYNYIELREQLKAKGYVFHTQSDTEVALASFVEWGEQCLQKFNGMWALAIYDHRAKRLFLSRDRFGKKPLFYAFITTSKGEKQLIFASEMKAIYPYLEQISPSHTFSAMSARANIFSYPQTHDTLVDGIYRFPYSHYAFINLGQSSLTPTRYYNILDYLRPAPSTYELAKQEFFTLFCDAVKVRMRSDVTIGTALSGGLDSSAVICTMAHLAKQGTEAQKDWQHAFVACFKDTHQDESWYAKQVVDHIGINATFKEIEPLKEWDNIYKYFYMLEDLYGRILLHDILIYKEQRSNGITVSLDGHGSDELFCGYGHIPYALWDSRFHPVRLWQLMHTTNGTRLHKESSLKVLKSSLNMFARTGVKRLIGREIIKSADSSHPNFQAMDTLNQVLYVLFFETLLPVIIRDYDKCSMISSIEIRMPFMDHRLVEFMFSLPYHYKVGGGYTKKLLRDSIGTLMPSSVTWRKPKLGFNAPMADWIARDKSQNGLKEWFLDIAHSKDFLECSLVPNTKETKGQILALASGKIAQEDAQNTAEEVWCALNPYLWQKSIEQYALRF</sequence>
<dbReference type="HOGENOM" id="CLU_014658_3_1_7"/>
<evidence type="ECO:0000256" key="1">
    <source>
        <dbReference type="ARBA" id="ARBA00005187"/>
    </source>
</evidence>
<accession>V8CKF5</accession>
<reference evidence="11 12" key="1">
    <citation type="submission" date="2013-10" db="EMBL/GenBank/DDBJ databases">
        <title>The Genome Sequence of Helicobacter canis NCTC 12740.</title>
        <authorList>
            <consortium name="The Broad Institute Genomics Platform"/>
            <person name="Earl A."/>
            <person name="Fox J.G."/>
            <person name="Shen Z."/>
            <person name="Young S.K."/>
            <person name="Zeng Q."/>
            <person name="Gargeya S."/>
            <person name="Fitzgerald M."/>
            <person name="Abouelleil A."/>
            <person name="Alvarado L."/>
            <person name="Chapman S.B."/>
            <person name="Gainer-Dewar J."/>
            <person name="Goldberg J."/>
            <person name="Griggs A."/>
            <person name="Gujja S."/>
            <person name="Hansen M."/>
            <person name="Howarth C."/>
            <person name="Imamovic A."/>
            <person name="Ireland A."/>
            <person name="Larimer J."/>
            <person name="McCowan C."/>
            <person name="Murphy C."/>
            <person name="Pearson M."/>
            <person name="Poon T.W."/>
            <person name="Priest M."/>
            <person name="Roberts A."/>
            <person name="Saif S."/>
            <person name="Shea T."/>
            <person name="Sykes S."/>
            <person name="Wortman J."/>
            <person name="Nusbaum C."/>
            <person name="Birren B."/>
        </authorList>
    </citation>
    <scope>NUCLEOTIDE SEQUENCE [LARGE SCALE GENOMIC DNA]</scope>
    <source>
        <strain evidence="11 12">NCTC 12740</strain>
    </source>
</reference>
<dbReference type="InterPro" id="IPR006426">
    <property type="entry name" value="Asn_synth_AEB"/>
</dbReference>
<comment type="pathway">
    <text evidence="1">Amino-acid biosynthesis; L-asparagine biosynthesis; L-asparagine from L-aspartate (L-Gln route): step 1/1.</text>
</comment>
<name>V8CKF5_9HELI</name>
<feature type="domain" description="Glutamine amidotransferase type-2" evidence="10">
    <location>
        <begin position="2"/>
        <end position="229"/>
    </location>
</feature>
<dbReference type="GO" id="GO:0004066">
    <property type="term" value="F:asparagine synthase (glutamine-hydrolyzing) activity"/>
    <property type="evidence" value="ECO:0007669"/>
    <property type="project" value="UniProtKB-EC"/>
</dbReference>
<dbReference type="EMBL" id="AZJJ01000001">
    <property type="protein sequence ID" value="ETD27873.1"/>
    <property type="molecule type" value="Genomic_DNA"/>
</dbReference>
<dbReference type="PROSITE" id="PS51278">
    <property type="entry name" value="GATASE_TYPE_2"/>
    <property type="match status" value="1"/>
</dbReference>
<dbReference type="InterPro" id="IPR051786">
    <property type="entry name" value="ASN_synthetase/amidase"/>
</dbReference>
<comment type="similarity">
    <text evidence="2">Belongs to the asparagine synthetase family.</text>
</comment>
<protein>
    <recommendedName>
        <fullName evidence="3">asparagine synthase (glutamine-hydrolyzing)</fullName>
        <ecNumber evidence="3">6.3.5.4</ecNumber>
    </recommendedName>
</protein>
<dbReference type="Gene3D" id="3.40.50.620">
    <property type="entry name" value="HUPs"/>
    <property type="match status" value="1"/>
</dbReference>
<dbReference type="Proteomes" id="UP000018688">
    <property type="component" value="Unassembled WGS sequence"/>
</dbReference>
<organism evidence="11 12">
    <name type="scientific">Helicobacter canis NCTC 12740</name>
    <dbReference type="NCBI Taxonomy" id="1357399"/>
    <lineage>
        <taxon>Bacteria</taxon>
        <taxon>Pseudomonadati</taxon>
        <taxon>Campylobacterota</taxon>
        <taxon>Epsilonproteobacteria</taxon>
        <taxon>Campylobacterales</taxon>
        <taxon>Helicobacteraceae</taxon>
        <taxon>Helicobacter</taxon>
    </lineage>
</organism>
<keyword evidence="8" id="KW-0061">Asparagine biosynthesis</keyword>
<dbReference type="EC" id="6.3.5.4" evidence="3"/>
<dbReference type="PANTHER" id="PTHR43284:SF1">
    <property type="entry name" value="ASPARAGINE SYNTHETASE"/>
    <property type="match status" value="1"/>
</dbReference>